<evidence type="ECO:0000313" key="2">
    <source>
        <dbReference type="Proteomes" id="UP000607653"/>
    </source>
</evidence>
<protein>
    <submittedName>
        <fullName evidence="1">Uncharacterized protein</fullName>
    </submittedName>
</protein>
<dbReference type="Gene3D" id="3.40.140.10">
    <property type="entry name" value="Cytidine Deaminase, domain 2"/>
    <property type="match status" value="1"/>
</dbReference>
<gene>
    <name evidence="1" type="ORF">HUJ06_018521</name>
</gene>
<dbReference type="EMBL" id="DUZY01000008">
    <property type="protein sequence ID" value="DAD48584.1"/>
    <property type="molecule type" value="Genomic_DNA"/>
</dbReference>
<sequence length="72" mass="8625">MKLYDNRIRIHHAKKYLEEVYLYSRSSYSNCRVPIWYKSAGNPQVKEIRCIAMPPQWGTHQQVHLLFLSMIS</sequence>
<evidence type="ECO:0000313" key="1">
    <source>
        <dbReference type="EMBL" id="DAD48584.1"/>
    </source>
</evidence>
<accession>A0A822ZRM4</accession>
<dbReference type="Proteomes" id="UP000607653">
    <property type="component" value="Unassembled WGS sequence"/>
</dbReference>
<dbReference type="AlphaFoldDB" id="A0A822ZRM4"/>
<reference evidence="1 2" key="1">
    <citation type="journal article" date="2020" name="Mol. Biol. Evol.">
        <title>Distinct Expression and Methylation Patterns for Genes with Different Fates following a Single Whole-Genome Duplication in Flowering Plants.</title>
        <authorList>
            <person name="Shi T."/>
            <person name="Rahmani R.S."/>
            <person name="Gugger P.F."/>
            <person name="Wang M."/>
            <person name="Li H."/>
            <person name="Zhang Y."/>
            <person name="Li Z."/>
            <person name="Wang Q."/>
            <person name="Van de Peer Y."/>
            <person name="Marchal K."/>
            <person name="Chen J."/>
        </authorList>
    </citation>
    <scope>NUCLEOTIDE SEQUENCE [LARGE SCALE GENOMIC DNA]</scope>
    <source>
        <tissue evidence="1">Leaf</tissue>
    </source>
</reference>
<name>A0A822ZRM4_NELNU</name>
<comment type="caution">
    <text evidence="1">The sequence shown here is derived from an EMBL/GenBank/DDBJ whole genome shotgun (WGS) entry which is preliminary data.</text>
</comment>
<organism evidence="1 2">
    <name type="scientific">Nelumbo nucifera</name>
    <name type="common">Sacred lotus</name>
    <dbReference type="NCBI Taxonomy" id="4432"/>
    <lineage>
        <taxon>Eukaryota</taxon>
        <taxon>Viridiplantae</taxon>
        <taxon>Streptophyta</taxon>
        <taxon>Embryophyta</taxon>
        <taxon>Tracheophyta</taxon>
        <taxon>Spermatophyta</taxon>
        <taxon>Magnoliopsida</taxon>
        <taxon>Proteales</taxon>
        <taxon>Nelumbonaceae</taxon>
        <taxon>Nelumbo</taxon>
    </lineage>
</organism>
<proteinExistence type="predicted"/>
<keyword evidence="2" id="KW-1185">Reference proteome</keyword>